<gene>
    <name evidence="2" type="ORF">ACFS5J_10365</name>
</gene>
<reference evidence="3" key="1">
    <citation type="journal article" date="2019" name="Int. J. Syst. Evol. Microbiol.">
        <title>The Global Catalogue of Microorganisms (GCM) 10K type strain sequencing project: providing services to taxonomists for standard genome sequencing and annotation.</title>
        <authorList>
            <consortium name="The Broad Institute Genomics Platform"/>
            <consortium name="The Broad Institute Genome Sequencing Center for Infectious Disease"/>
            <person name="Wu L."/>
            <person name="Ma J."/>
        </authorList>
    </citation>
    <scope>NUCLEOTIDE SEQUENCE [LARGE SCALE GENOMIC DNA]</scope>
    <source>
        <strain evidence="3">KCTC 22671</strain>
    </source>
</reference>
<comment type="caution">
    <text evidence="2">The sequence shown here is derived from an EMBL/GenBank/DDBJ whole genome shotgun (WGS) entry which is preliminary data.</text>
</comment>
<dbReference type="Proteomes" id="UP001597534">
    <property type="component" value="Unassembled WGS sequence"/>
</dbReference>
<feature type="transmembrane region" description="Helical" evidence="1">
    <location>
        <begin position="81"/>
        <end position="100"/>
    </location>
</feature>
<feature type="transmembrane region" description="Helical" evidence="1">
    <location>
        <begin position="156"/>
        <end position="176"/>
    </location>
</feature>
<proteinExistence type="predicted"/>
<keyword evidence="1" id="KW-0812">Transmembrane</keyword>
<keyword evidence="3" id="KW-1185">Reference proteome</keyword>
<dbReference type="EMBL" id="JBHUPC010000013">
    <property type="protein sequence ID" value="MFD2892414.1"/>
    <property type="molecule type" value="Genomic_DNA"/>
</dbReference>
<protein>
    <recommendedName>
        <fullName evidence="4">Transmembrane protein</fullName>
    </recommendedName>
</protein>
<feature type="transmembrane region" description="Helical" evidence="1">
    <location>
        <begin position="132"/>
        <end position="150"/>
    </location>
</feature>
<evidence type="ECO:0000313" key="2">
    <source>
        <dbReference type="EMBL" id="MFD2892414.1"/>
    </source>
</evidence>
<keyword evidence="1" id="KW-1133">Transmembrane helix</keyword>
<feature type="transmembrane region" description="Helical" evidence="1">
    <location>
        <begin position="12"/>
        <end position="30"/>
    </location>
</feature>
<accession>A0ABW5YN11</accession>
<sequence>MKLSKILPAFSYIFHPIFISLYGTLFYFLFSQNNPYEVQIYLTLIQVGILTLLLPLALYFLLVSLGIITSFTEASIQERRIPLIIQIVLFTVLILFSSSLHFLPELQYFFIGGLISSTIAFLSLLMNYKASLHMIGITSLATFSYALGIYNKTDFTNSIAFIVICTGLVASSRLYMKSHTLHELYIGTLIGIIPQICLWYFWL</sequence>
<evidence type="ECO:0008006" key="4">
    <source>
        <dbReference type="Google" id="ProtNLM"/>
    </source>
</evidence>
<name>A0ABW5YN11_9FLAO</name>
<evidence type="ECO:0000313" key="3">
    <source>
        <dbReference type="Proteomes" id="UP001597534"/>
    </source>
</evidence>
<feature type="transmembrane region" description="Helical" evidence="1">
    <location>
        <begin position="42"/>
        <end position="69"/>
    </location>
</feature>
<feature type="transmembrane region" description="Helical" evidence="1">
    <location>
        <begin position="106"/>
        <end position="125"/>
    </location>
</feature>
<feature type="transmembrane region" description="Helical" evidence="1">
    <location>
        <begin position="183"/>
        <end position="202"/>
    </location>
</feature>
<keyword evidence="1" id="KW-0472">Membrane</keyword>
<dbReference type="RefSeq" id="WP_379812067.1">
    <property type="nucleotide sequence ID" value="NZ_JBHUPC010000013.1"/>
</dbReference>
<evidence type="ECO:0000256" key="1">
    <source>
        <dbReference type="SAM" id="Phobius"/>
    </source>
</evidence>
<organism evidence="2 3">
    <name type="scientific">Flavobacterium chuncheonense</name>
    <dbReference type="NCBI Taxonomy" id="2026653"/>
    <lineage>
        <taxon>Bacteria</taxon>
        <taxon>Pseudomonadati</taxon>
        <taxon>Bacteroidota</taxon>
        <taxon>Flavobacteriia</taxon>
        <taxon>Flavobacteriales</taxon>
        <taxon>Flavobacteriaceae</taxon>
        <taxon>Flavobacterium</taxon>
    </lineage>
</organism>